<gene>
    <name evidence="1" type="ORF">OG835_06610</name>
</gene>
<evidence type="ECO:0000313" key="1">
    <source>
        <dbReference type="EMBL" id="WSB96704.1"/>
    </source>
</evidence>
<evidence type="ECO:0000313" key="2">
    <source>
        <dbReference type="Proteomes" id="UP001348369"/>
    </source>
</evidence>
<accession>A0ACD4ZEB8</accession>
<name>A0ACD4ZEB8_9ACTN</name>
<dbReference type="Proteomes" id="UP001348369">
    <property type="component" value="Chromosome"/>
</dbReference>
<organism evidence="1 2">
    <name type="scientific">Streptomyces scopuliridis</name>
    <dbReference type="NCBI Taxonomy" id="452529"/>
    <lineage>
        <taxon>Bacteria</taxon>
        <taxon>Bacillati</taxon>
        <taxon>Actinomycetota</taxon>
        <taxon>Actinomycetes</taxon>
        <taxon>Kitasatosporales</taxon>
        <taxon>Streptomycetaceae</taxon>
        <taxon>Streptomyces</taxon>
    </lineage>
</organism>
<reference evidence="1" key="1">
    <citation type="submission" date="2022-10" db="EMBL/GenBank/DDBJ databases">
        <title>The complete genomes of actinobacterial strains from the NBC collection.</title>
        <authorList>
            <person name="Joergensen T.S."/>
            <person name="Alvarez Arevalo M."/>
            <person name="Sterndorff E.B."/>
            <person name="Faurdal D."/>
            <person name="Vuksanovic O."/>
            <person name="Mourched A.-S."/>
            <person name="Charusanti P."/>
            <person name="Shaw S."/>
            <person name="Blin K."/>
            <person name="Weber T."/>
        </authorList>
    </citation>
    <scope>NUCLEOTIDE SEQUENCE</scope>
    <source>
        <strain evidence="1">NBC 01771</strain>
    </source>
</reference>
<dbReference type="EMBL" id="CP109109">
    <property type="protein sequence ID" value="WSB96704.1"/>
    <property type="molecule type" value="Genomic_DNA"/>
</dbReference>
<protein>
    <submittedName>
        <fullName evidence="1">Helix-turn-helix transcriptional regulator</fullName>
    </submittedName>
</protein>
<sequence>MTRHGELGTALHRWRDRIAPAEAGLPAGEPGRAAGLRHEELAQLTGLSVDYLVRLEEGRATSPSVQVLTSLARALRLSDDERRHLFLLAGQSPPALGRVSDHVPPSVRRLLGRLPGTPVGVHDAAWNLITWNPLWAALLGDPAAVPGRGRNAAWLHFTGRPSRVSQTVEQEARFEAALVADLRSATVHYPTDVRLRFLIGELRRVSSRFAVLWNSRITDSHDTGTRTIHHPDVGPVIVDCDTLTVPGCDLRIAAYSAAPGTDAADKLRLLDVIGTEMTEMAEVTGQAPGPGPGSDPGHGPGPGPVPGPDSSAAAAPEPADR</sequence>
<proteinExistence type="predicted"/>
<keyword evidence="2" id="KW-1185">Reference proteome</keyword>